<reference evidence="2 3" key="1">
    <citation type="submission" date="2023-10" db="EMBL/GenBank/DDBJ databases">
        <title>Genomes of two closely related lineages of the louse Polyplax serrata with different host specificities.</title>
        <authorList>
            <person name="Martinu J."/>
            <person name="Tarabai H."/>
            <person name="Stefka J."/>
            <person name="Hypsa V."/>
        </authorList>
    </citation>
    <scope>NUCLEOTIDE SEQUENCE [LARGE SCALE GENOMIC DNA]</scope>
    <source>
        <strain evidence="2">HR10_N</strain>
    </source>
</reference>
<dbReference type="Proteomes" id="UP001372834">
    <property type="component" value="Unassembled WGS sequence"/>
</dbReference>
<accession>A0AAN8S4I2</accession>
<evidence type="ECO:0000313" key="2">
    <source>
        <dbReference type="EMBL" id="KAK6623555.1"/>
    </source>
</evidence>
<name>A0AAN8S4I2_POLSC</name>
<comment type="caution">
    <text evidence="2">The sequence shown here is derived from an EMBL/GenBank/DDBJ whole genome shotgun (WGS) entry which is preliminary data.</text>
</comment>
<evidence type="ECO:0000313" key="3">
    <source>
        <dbReference type="Proteomes" id="UP001372834"/>
    </source>
</evidence>
<dbReference type="AlphaFoldDB" id="A0AAN8S4I2"/>
<sequence length="137" mass="14979">MKNANTKKFNSLACNWRNQETVSTGYRNFGEKSQEGGGNGLAISGVNKCLTLRFLVSVVRVAERCSEKRKKGNLKKGMTLNKTGDESSTLRGGTEQKNGKRIFGANGLNLSFQLVGILISENDLSSSLNSRKYISII</sequence>
<protein>
    <submittedName>
        <fullName evidence="2">Uncharacterized protein</fullName>
    </submittedName>
</protein>
<feature type="region of interest" description="Disordered" evidence="1">
    <location>
        <begin position="76"/>
        <end position="96"/>
    </location>
</feature>
<feature type="compositionally biased region" description="Polar residues" evidence="1">
    <location>
        <begin position="80"/>
        <end position="91"/>
    </location>
</feature>
<gene>
    <name evidence="2" type="ORF">RUM43_009407</name>
</gene>
<proteinExistence type="predicted"/>
<evidence type="ECO:0000256" key="1">
    <source>
        <dbReference type="SAM" id="MobiDB-lite"/>
    </source>
</evidence>
<organism evidence="2 3">
    <name type="scientific">Polyplax serrata</name>
    <name type="common">Common mouse louse</name>
    <dbReference type="NCBI Taxonomy" id="468196"/>
    <lineage>
        <taxon>Eukaryota</taxon>
        <taxon>Metazoa</taxon>
        <taxon>Ecdysozoa</taxon>
        <taxon>Arthropoda</taxon>
        <taxon>Hexapoda</taxon>
        <taxon>Insecta</taxon>
        <taxon>Pterygota</taxon>
        <taxon>Neoptera</taxon>
        <taxon>Paraneoptera</taxon>
        <taxon>Psocodea</taxon>
        <taxon>Troctomorpha</taxon>
        <taxon>Phthiraptera</taxon>
        <taxon>Anoplura</taxon>
        <taxon>Polyplacidae</taxon>
        <taxon>Polyplax</taxon>
    </lineage>
</organism>
<dbReference type="EMBL" id="JAWJWE010000038">
    <property type="protein sequence ID" value="KAK6623555.1"/>
    <property type="molecule type" value="Genomic_DNA"/>
</dbReference>